<accession>X0X0H0</accession>
<sequence length="78" mass="8945">MLQGLWPNLTMIWPTDPNYELLTVKKLKSVVKKCSVANFEYMTNVWDCDNFALQLHAKVQKAQYDEVILGTAGKTPWA</sequence>
<comment type="caution">
    <text evidence="1">The sequence shown here is derived from an EMBL/GenBank/DDBJ whole genome shotgun (WGS) entry which is preliminary data.</text>
</comment>
<evidence type="ECO:0000313" key="1">
    <source>
        <dbReference type="EMBL" id="GAG36704.1"/>
    </source>
</evidence>
<feature type="non-terminal residue" evidence="1">
    <location>
        <position position="78"/>
    </location>
</feature>
<proteinExistence type="predicted"/>
<protein>
    <submittedName>
        <fullName evidence="1">Uncharacterized protein</fullName>
    </submittedName>
</protein>
<dbReference type="EMBL" id="BARS01040530">
    <property type="protein sequence ID" value="GAG36704.1"/>
    <property type="molecule type" value="Genomic_DNA"/>
</dbReference>
<name>X0X0H0_9ZZZZ</name>
<dbReference type="AlphaFoldDB" id="X0X0H0"/>
<reference evidence="1" key="1">
    <citation type="journal article" date="2014" name="Front. Microbiol.">
        <title>High frequency of phylogenetically diverse reductive dehalogenase-homologous genes in deep subseafloor sedimentary metagenomes.</title>
        <authorList>
            <person name="Kawai M."/>
            <person name="Futagami T."/>
            <person name="Toyoda A."/>
            <person name="Takaki Y."/>
            <person name="Nishi S."/>
            <person name="Hori S."/>
            <person name="Arai W."/>
            <person name="Tsubouchi T."/>
            <person name="Morono Y."/>
            <person name="Uchiyama I."/>
            <person name="Ito T."/>
            <person name="Fujiyama A."/>
            <person name="Inagaki F."/>
            <person name="Takami H."/>
        </authorList>
    </citation>
    <scope>NUCLEOTIDE SEQUENCE</scope>
    <source>
        <strain evidence="1">Expedition CK06-06</strain>
    </source>
</reference>
<organism evidence="1">
    <name type="scientific">marine sediment metagenome</name>
    <dbReference type="NCBI Taxonomy" id="412755"/>
    <lineage>
        <taxon>unclassified sequences</taxon>
        <taxon>metagenomes</taxon>
        <taxon>ecological metagenomes</taxon>
    </lineage>
</organism>
<dbReference type="Gene3D" id="3.30.460.70">
    <property type="match status" value="1"/>
</dbReference>
<gene>
    <name evidence="1" type="ORF">S01H1_61764</name>
</gene>